<dbReference type="PROSITE" id="PS51718">
    <property type="entry name" value="G_DYNAMIN_2"/>
    <property type="match status" value="1"/>
</dbReference>
<evidence type="ECO:0000256" key="4">
    <source>
        <dbReference type="ARBA" id="ARBA00023054"/>
    </source>
</evidence>
<dbReference type="GO" id="GO:0005525">
    <property type="term" value="F:GTP binding"/>
    <property type="evidence" value="ECO:0007669"/>
    <property type="project" value="UniProtKB-KW"/>
</dbReference>
<evidence type="ECO:0000256" key="6">
    <source>
        <dbReference type="ARBA" id="ARBA00023136"/>
    </source>
</evidence>
<dbReference type="InterPro" id="IPR045063">
    <property type="entry name" value="Dynamin_N"/>
</dbReference>
<keyword evidence="4" id="KW-0175">Coiled coil</keyword>
<dbReference type="PANTHER" id="PTHR10465:SF0">
    <property type="entry name" value="SARCALUMENIN"/>
    <property type="match status" value="1"/>
</dbReference>
<keyword evidence="3" id="KW-0378">Hydrolase</keyword>
<dbReference type="GO" id="GO:0016020">
    <property type="term" value="C:membrane"/>
    <property type="evidence" value="ECO:0007669"/>
    <property type="project" value="UniProtKB-SubCell"/>
</dbReference>
<evidence type="ECO:0000256" key="5">
    <source>
        <dbReference type="ARBA" id="ARBA00023134"/>
    </source>
</evidence>
<keyword evidence="5" id="KW-0342">GTP-binding</keyword>
<accession>A0A1B4LNU9</accession>
<evidence type="ECO:0000256" key="1">
    <source>
        <dbReference type="ARBA" id="ARBA00004370"/>
    </source>
</evidence>
<evidence type="ECO:0000256" key="3">
    <source>
        <dbReference type="ARBA" id="ARBA00022801"/>
    </source>
</evidence>
<evidence type="ECO:0000313" key="9">
    <source>
        <dbReference type="Proteomes" id="UP000243680"/>
    </source>
</evidence>
<dbReference type="InterPro" id="IPR027094">
    <property type="entry name" value="Mitofusin_fam"/>
</dbReference>
<keyword evidence="2" id="KW-0547">Nucleotide-binding</keyword>
<dbReference type="Gene3D" id="3.40.50.300">
    <property type="entry name" value="P-loop containing nucleotide triphosphate hydrolases"/>
    <property type="match status" value="1"/>
</dbReference>
<gene>
    <name evidence="8" type="ORF">WJ35_28450</name>
</gene>
<reference evidence="8 9" key="1">
    <citation type="submission" date="2015-12" db="EMBL/GenBank/DDBJ databases">
        <title>Diversity of Burkholderia near neighbor genomes.</title>
        <authorList>
            <person name="Sahl J."/>
            <person name="Wagner D."/>
            <person name="Keim P."/>
        </authorList>
    </citation>
    <scope>NUCLEOTIDE SEQUENCE [LARGE SCALE GENOMIC DNA]</scope>
    <source>
        <strain evidence="8 9">MSMB0783</strain>
    </source>
</reference>
<comment type="subcellular location">
    <subcellularLocation>
        <location evidence="1">Membrane</location>
    </subcellularLocation>
</comment>
<proteinExistence type="predicted"/>
<dbReference type="PANTHER" id="PTHR10465">
    <property type="entry name" value="TRANSMEMBRANE GTPASE FZO1"/>
    <property type="match status" value="1"/>
</dbReference>
<sequence>MHEKNIETLREEATRLLQYGGELLEAMERNRGIVVEPKRDEPQIFDLESTRVRIDEMHSEQGKVEQLEMVLAVVGTMKAGKSTTINAIVGAEVLPNRNRPMTALPTLIRHTPGQAVPVLRLNHTGPINTLMHTLAEAAAHSDYREAIRGLQDDKDMTALLQFVKTGDEFQQCYEGADEIFRFLKSLNDLVRLAGEFGIDFPFGSYSRIEAIPVIEVEFGHLRGKADFQGRLALLDTPGPNEAGQTHLRKMLREQLRNASAILAVLDFTQLKSDADAELRKELVDIDGARTYALVNKFDQRDRNGDTEDDVRALVAGKLLPELVRLDDVFPVSSKRGYLANRARTELVAKGRLPDHKKEGWVEDFATEAMGSSWDEDDLADSEKVESAAEKLWKKSNFQTLLTDVIEYAHARAAALAIDSASQKLIKLTGDVSNFLDIRKTGLAQDAEKLHAQINAIVEDIEKIGKLEQNAQKATDDALANMAGTVDERFIMSEKDVGAVIEKYFQEGKMAEREEAEARGPRARRARNRLMQPARAPEEAKPATRNWFRAMLGFESDRGGNTDFNPDKETIQFDDASKAQELMETIRARVEEVMAHAEQDMQDDLMQLIEDFKKRFSDHVEAPAHMIIGDINKRLGDDGFVVKLEIPMIALDTIEFSSGEMLADAIQHKTRRVTRQRRSSGAWGTVCSWFNTSDWGWEDYSVSVEYAEISLKTVKGMVGERIKDSFNGLAARIHESVKEPVTMATDKFFAAFKDEVQKIRGTLMQSERDQQRSKAEKDRLIEDLVLLMRNVPAAREDSEELYRETQHWLSDALEEQA</sequence>
<evidence type="ECO:0000259" key="7">
    <source>
        <dbReference type="PROSITE" id="PS51718"/>
    </source>
</evidence>
<dbReference type="Pfam" id="PF00350">
    <property type="entry name" value="Dynamin_N"/>
    <property type="match status" value="1"/>
</dbReference>
<name>A0A1B4LNU9_9BURK</name>
<feature type="domain" description="Dynamin-type G" evidence="7">
    <location>
        <begin position="65"/>
        <end position="401"/>
    </location>
</feature>
<dbReference type="RefSeq" id="WP_011880963.1">
    <property type="nucleotide sequence ID" value="NZ_CP013422.1"/>
</dbReference>
<dbReference type="InterPro" id="IPR030381">
    <property type="entry name" value="G_DYNAMIN_dom"/>
</dbReference>
<protein>
    <recommendedName>
        <fullName evidence="7">Dynamin-type G domain-containing protein</fullName>
    </recommendedName>
</protein>
<dbReference type="InterPro" id="IPR027417">
    <property type="entry name" value="P-loop_NTPase"/>
</dbReference>
<dbReference type="EMBL" id="CP013422">
    <property type="protein sequence ID" value="AOJ78850.1"/>
    <property type="molecule type" value="Genomic_DNA"/>
</dbReference>
<dbReference type="GO" id="GO:0008053">
    <property type="term" value="P:mitochondrial fusion"/>
    <property type="evidence" value="ECO:0007669"/>
    <property type="project" value="TreeGrafter"/>
</dbReference>
<evidence type="ECO:0000313" key="8">
    <source>
        <dbReference type="EMBL" id="AOJ78850.1"/>
    </source>
</evidence>
<dbReference type="AlphaFoldDB" id="A0A1B4LNU9"/>
<dbReference type="GO" id="GO:0003924">
    <property type="term" value="F:GTPase activity"/>
    <property type="evidence" value="ECO:0007669"/>
    <property type="project" value="InterPro"/>
</dbReference>
<organism evidence="8 9">
    <name type="scientific">Burkholderia ubonensis</name>
    <dbReference type="NCBI Taxonomy" id="101571"/>
    <lineage>
        <taxon>Bacteria</taxon>
        <taxon>Pseudomonadati</taxon>
        <taxon>Pseudomonadota</taxon>
        <taxon>Betaproteobacteria</taxon>
        <taxon>Burkholderiales</taxon>
        <taxon>Burkholderiaceae</taxon>
        <taxon>Burkholderia</taxon>
        <taxon>Burkholderia cepacia complex</taxon>
    </lineage>
</organism>
<keyword evidence="6" id="KW-0472">Membrane</keyword>
<evidence type="ECO:0000256" key="2">
    <source>
        <dbReference type="ARBA" id="ARBA00022741"/>
    </source>
</evidence>
<dbReference type="Proteomes" id="UP000243680">
    <property type="component" value="Chromosome 2"/>
</dbReference>
<dbReference type="SUPFAM" id="SSF52540">
    <property type="entry name" value="P-loop containing nucleoside triphosphate hydrolases"/>
    <property type="match status" value="1"/>
</dbReference>